<dbReference type="EMBL" id="LR796923">
    <property type="protein sequence ID" value="CAB4175385.1"/>
    <property type="molecule type" value="Genomic_DNA"/>
</dbReference>
<evidence type="ECO:0000313" key="1">
    <source>
        <dbReference type="EMBL" id="CAB4175385.1"/>
    </source>
</evidence>
<proteinExistence type="predicted"/>
<sequence length="76" mass="8692">MKGKIIKNGEEFLVEYLNNFGIVRTIPVYKPTSDLAEDESVEFEIVDEYSHPKLFYDVALFNGPPSARLINRPSND</sequence>
<gene>
    <name evidence="1" type="ORF">UFOVP972_163</name>
</gene>
<reference evidence="1" key="1">
    <citation type="submission" date="2020-05" db="EMBL/GenBank/DDBJ databases">
        <authorList>
            <person name="Chiriac C."/>
            <person name="Salcher M."/>
            <person name="Ghai R."/>
            <person name="Kavagutti S V."/>
        </authorList>
    </citation>
    <scope>NUCLEOTIDE SEQUENCE</scope>
</reference>
<protein>
    <submittedName>
        <fullName evidence="1">Uncharacterized protein</fullName>
    </submittedName>
</protein>
<name>A0A6J5Q1U0_9CAUD</name>
<accession>A0A6J5Q1U0</accession>
<organism evidence="1">
    <name type="scientific">uncultured Caudovirales phage</name>
    <dbReference type="NCBI Taxonomy" id="2100421"/>
    <lineage>
        <taxon>Viruses</taxon>
        <taxon>Duplodnaviria</taxon>
        <taxon>Heunggongvirae</taxon>
        <taxon>Uroviricota</taxon>
        <taxon>Caudoviricetes</taxon>
        <taxon>Peduoviridae</taxon>
        <taxon>Maltschvirus</taxon>
        <taxon>Maltschvirus maltsch</taxon>
    </lineage>
</organism>